<keyword evidence="9" id="KW-1185">Reference proteome</keyword>
<evidence type="ECO:0000313" key="8">
    <source>
        <dbReference type="EMBL" id="RMJ14735.1"/>
    </source>
</evidence>
<dbReference type="PANTHER" id="PTHR33048:SF15">
    <property type="entry name" value="INTEGRAL MEMBRANE PROTEIN"/>
    <property type="match status" value="1"/>
</dbReference>
<dbReference type="InterPro" id="IPR049326">
    <property type="entry name" value="Rhodopsin_dom_fungi"/>
</dbReference>
<evidence type="ECO:0000256" key="3">
    <source>
        <dbReference type="ARBA" id="ARBA00022989"/>
    </source>
</evidence>
<evidence type="ECO:0000256" key="2">
    <source>
        <dbReference type="ARBA" id="ARBA00022692"/>
    </source>
</evidence>
<gene>
    <name evidence="8" type="ORF">CDV36_005621</name>
</gene>
<evidence type="ECO:0000256" key="1">
    <source>
        <dbReference type="ARBA" id="ARBA00004141"/>
    </source>
</evidence>
<evidence type="ECO:0000256" key="5">
    <source>
        <dbReference type="ARBA" id="ARBA00038359"/>
    </source>
</evidence>
<feature type="transmembrane region" description="Helical" evidence="6">
    <location>
        <begin position="15"/>
        <end position="40"/>
    </location>
</feature>
<comment type="subcellular location">
    <subcellularLocation>
        <location evidence="1">Membrane</location>
        <topology evidence="1">Multi-pass membrane protein</topology>
    </subcellularLocation>
</comment>
<evidence type="ECO:0000256" key="4">
    <source>
        <dbReference type="ARBA" id="ARBA00023136"/>
    </source>
</evidence>
<comment type="caution">
    <text evidence="8">The sequence shown here is derived from an EMBL/GenBank/DDBJ whole genome shotgun (WGS) entry which is preliminary data.</text>
</comment>
<evidence type="ECO:0000259" key="7">
    <source>
        <dbReference type="Pfam" id="PF20684"/>
    </source>
</evidence>
<protein>
    <recommendedName>
        <fullName evidence="7">Rhodopsin domain-containing protein</fullName>
    </recommendedName>
</protein>
<dbReference type="InterPro" id="IPR052337">
    <property type="entry name" value="SAT4-like"/>
</dbReference>
<feature type="transmembrane region" description="Helical" evidence="6">
    <location>
        <begin position="170"/>
        <end position="199"/>
    </location>
</feature>
<feature type="transmembrane region" description="Helical" evidence="6">
    <location>
        <begin position="248"/>
        <end position="268"/>
    </location>
</feature>
<accession>A0A3M2SBZ6</accession>
<feature type="transmembrane region" description="Helical" evidence="6">
    <location>
        <begin position="93"/>
        <end position="121"/>
    </location>
</feature>
<feature type="transmembrane region" description="Helical" evidence="6">
    <location>
        <begin position="128"/>
        <end position="150"/>
    </location>
</feature>
<keyword evidence="3 6" id="KW-1133">Transmembrane helix</keyword>
<dbReference type="Pfam" id="PF20684">
    <property type="entry name" value="Fung_rhodopsin"/>
    <property type="match status" value="1"/>
</dbReference>
<sequence length="374" mass="41014">MAVDPDATTITPQGLGLVLLTVALFYTPPSAMVVIARSAIRIRQGIFGMDDGLMLVGWILFICVVGVVSKGTYVGIGAPDERLNDNMQRDGRMYIWLFQTFYCCSLIFIKGSICVTLLRIAIEKTHRIIVWVTLVASVISTLIVIMGLLTMCRPISANWDKNAGQCSPPIVITSLSYLVSAAAVLTDWVCAILPGFMLYKTQMKRATKISISIILGLGVLASIATIVRLPYIAFYAQPENYLHNVGNIVLWSVFESGTGIIAGSLPSLRQLVKNWITFDTTNGNSPAQITPYTDTRNTRRASMRTNTRALAGRQHLHNSVISSVTADRDWEQLDDNSSSHKIFVKVDVEMSSLERPATAARSDKSLVGEVRLPA</sequence>
<feature type="transmembrane region" description="Helical" evidence="6">
    <location>
        <begin position="211"/>
        <end position="236"/>
    </location>
</feature>
<reference evidence="8 9" key="1">
    <citation type="submission" date="2017-06" db="EMBL/GenBank/DDBJ databases">
        <title>Comparative genomic analysis of Ambrosia Fusariam Clade fungi.</title>
        <authorList>
            <person name="Stajich J.E."/>
            <person name="Carrillo J."/>
            <person name="Kijimoto T."/>
            <person name="Eskalen A."/>
            <person name="O'Donnell K."/>
            <person name="Kasson M."/>
        </authorList>
    </citation>
    <scope>NUCLEOTIDE SEQUENCE [LARGE SCALE GENOMIC DNA]</scope>
    <source>
        <strain evidence="8">UCR3666</strain>
    </source>
</reference>
<name>A0A3M2SBZ6_9HYPO</name>
<dbReference type="GO" id="GO:0016020">
    <property type="term" value="C:membrane"/>
    <property type="evidence" value="ECO:0007669"/>
    <property type="project" value="UniProtKB-SubCell"/>
</dbReference>
<dbReference type="PANTHER" id="PTHR33048">
    <property type="entry name" value="PTH11-LIKE INTEGRAL MEMBRANE PROTEIN (AFU_ORTHOLOGUE AFUA_5G11245)"/>
    <property type="match status" value="1"/>
</dbReference>
<feature type="transmembrane region" description="Helical" evidence="6">
    <location>
        <begin position="52"/>
        <end position="73"/>
    </location>
</feature>
<keyword evidence="2 6" id="KW-0812">Transmembrane</keyword>
<evidence type="ECO:0000313" key="9">
    <source>
        <dbReference type="Proteomes" id="UP000277212"/>
    </source>
</evidence>
<keyword evidence="4 6" id="KW-0472">Membrane</keyword>
<proteinExistence type="inferred from homology"/>
<dbReference type="STRING" id="2010991.A0A3M2SBZ6"/>
<dbReference type="AlphaFoldDB" id="A0A3M2SBZ6"/>
<dbReference type="OrthoDB" id="9976870at2759"/>
<feature type="domain" description="Rhodopsin" evidence="7">
    <location>
        <begin position="37"/>
        <end position="273"/>
    </location>
</feature>
<dbReference type="Proteomes" id="UP000277212">
    <property type="component" value="Unassembled WGS sequence"/>
</dbReference>
<comment type="similarity">
    <text evidence="5">Belongs to the SAT4 family.</text>
</comment>
<dbReference type="EMBL" id="NKUJ01000079">
    <property type="protein sequence ID" value="RMJ14735.1"/>
    <property type="molecule type" value="Genomic_DNA"/>
</dbReference>
<organism evidence="8 9">
    <name type="scientific">Fusarium kuroshium</name>
    <dbReference type="NCBI Taxonomy" id="2010991"/>
    <lineage>
        <taxon>Eukaryota</taxon>
        <taxon>Fungi</taxon>
        <taxon>Dikarya</taxon>
        <taxon>Ascomycota</taxon>
        <taxon>Pezizomycotina</taxon>
        <taxon>Sordariomycetes</taxon>
        <taxon>Hypocreomycetidae</taxon>
        <taxon>Hypocreales</taxon>
        <taxon>Nectriaceae</taxon>
        <taxon>Fusarium</taxon>
        <taxon>Fusarium solani species complex</taxon>
    </lineage>
</organism>
<evidence type="ECO:0000256" key="6">
    <source>
        <dbReference type="SAM" id="Phobius"/>
    </source>
</evidence>